<name>A0A179GFZ1_PURLI</name>
<feature type="region of interest" description="Disordered" evidence="1">
    <location>
        <begin position="1"/>
        <end position="23"/>
    </location>
</feature>
<feature type="region of interest" description="Disordered" evidence="1">
    <location>
        <begin position="145"/>
        <end position="177"/>
    </location>
</feature>
<feature type="compositionally biased region" description="Polar residues" evidence="1">
    <location>
        <begin position="148"/>
        <end position="161"/>
    </location>
</feature>
<organism evidence="3 4">
    <name type="scientific">Purpureocillium lilacinum</name>
    <name type="common">Paecilomyces lilacinus</name>
    <dbReference type="NCBI Taxonomy" id="33203"/>
    <lineage>
        <taxon>Eukaryota</taxon>
        <taxon>Fungi</taxon>
        <taxon>Dikarya</taxon>
        <taxon>Ascomycota</taxon>
        <taxon>Pezizomycotina</taxon>
        <taxon>Sordariomycetes</taxon>
        <taxon>Hypocreomycetidae</taxon>
        <taxon>Hypocreales</taxon>
        <taxon>Ophiocordycipitaceae</taxon>
        <taxon>Purpureocillium</taxon>
    </lineage>
</organism>
<gene>
    <name evidence="2" type="ORF">VFPBJ_10698</name>
    <name evidence="3" type="ORF">VFPFJ_10528</name>
</gene>
<dbReference type="Proteomes" id="UP000078240">
    <property type="component" value="Unassembled WGS sequence"/>
</dbReference>
<dbReference type="EMBL" id="LSBI01000014">
    <property type="protein sequence ID" value="OAQ76746.1"/>
    <property type="molecule type" value="Genomic_DNA"/>
</dbReference>
<sequence>MPMMKSWSQLPSTSLPSPPPHTPQLRAAAAAAIAAGVVLALGPVHPPPRLNKLWVGRWLQTAHVLPPHKAGVCLFLAFVRNLSRDGLWRRFDYVMATLGMPSPCNSSYRTATRTRLSLLVCDSSVLPLQLRPPCPPSLGRCLHGARPPTSSASGFRNNHTQGRAPPRSKKKAWASGAASSAARAGRVDIETAWARRPIEFIILPTPLTIGPITGGRSGTGKFRSWSLNKPAIHVVSSAKEATRVADTQTHPAVTASWGPWSPEALPPVVAVGVSG</sequence>
<reference evidence="3 4" key="1">
    <citation type="submission" date="2016-02" db="EMBL/GenBank/DDBJ databases">
        <title>Biosynthesis of antibiotic leucinostatins and their inhibition on Phytophthora in bio-control Purpureocillium lilacinum.</title>
        <authorList>
            <person name="Wang G."/>
            <person name="Liu Z."/>
            <person name="Lin R."/>
            <person name="Li E."/>
            <person name="Mao Z."/>
            <person name="Ling J."/>
            <person name="Yin W."/>
            <person name="Xie B."/>
        </authorList>
    </citation>
    <scope>NUCLEOTIDE SEQUENCE [LARGE SCALE GENOMIC DNA]</scope>
    <source>
        <strain evidence="2">PLBJ-1</strain>
        <strain evidence="3">PLFJ-1</strain>
    </source>
</reference>
<comment type="caution">
    <text evidence="3">The sequence shown here is derived from an EMBL/GenBank/DDBJ whole genome shotgun (WGS) entry which is preliminary data.</text>
</comment>
<accession>A0A179GFZ1</accession>
<evidence type="ECO:0000313" key="3">
    <source>
        <dbReference type="EMBL" id="OAQ76746.1"/>
    </source>
</evidence>
<evidence type="ECO:0000313" key="2">
    <source>
        <dbReference type="EMBL" id="OAQ69323.1"/>
    </source>
</evidence>
<dbReference type="AlphaFoldDB" id="A0A179GFZ1"/>
<protein>
    <submittedName>
        <fullName evidence="3">Uncharacterized protein</fullName>
    </submittedName>
</protein>
<proteinExistence type="predicted"/>
<dbReference type="EMBL" id="LSBH01000011">
    <property type="protein sequence ID" value="OAQ69323.1"/>
    <property type="molecule type" value="Genomic_DNA"/>
</dbReference>
<evidence type="ECO:0000256" key="1">
    <source>
        <dbReference type="SAM" id="MobiDB-lite"/>
    </source>
</evidence>
<evidence type="ECO:0000313" key="4">
    <source>
        <dbReference type="Proteomes" id="UP000078340"/>
    </source>
</evidence>
<dbReference type="Proteomes" id="UP000078340">
    <property type="component" value="Unassembled WGS sequence"/>
</dbReference>